<dbReference type="RefSeq" id="WP_397558481.1">
    <property type="nucleotide sequence ID" value="NZ_JBIQWL010000015.1"/>
</dbReference>
<organism evidence="2 3">
    <name type="scientific">Microbacterium alkaliflavum</name>
    <dbReference type="NCBI Taxonomy" id="3248839"/>
    <lineage>
        <taxon>Bacteria</taxon>
        <taxon>Bacillati</taxon>
        <taxon>Actinomycetota</taxon>
        <taxon>Actinomycetes</taxon>
        <taxon>Micrococcales</taxon>
        <taxon>Microbacteriaceae</taxon>
        <taxon>Microbacterium</taxon>
    </lineage>
</organism>
<dbReference type="Pfam" id="PF13338">
    <property type="entry name" value="AbiEi_4"/>
    <property type="match status" value="1"/>
</dbReference>
<reference evidence="2 3" key="1">
    <citation type="submission" date="2024-09" db="EMBL/GenBank/DDBJ databases">
        <authorList>
            <person name="Pan X."/>
        </authorList>
    </citation>
    <scope>NUCLEOTIDE SEQUENCE [LARGE SCALE GENOMIC DNA]</scope>
    <source>
        <strain evidence="2 3">B2969</strain>
    </source>
</reference>
<evidence type="ECO:0000313" key="3">
    <source>
        <dbReference type="Proteomes" id="UP001610861"/>
    </source>
</evidence>
<dbReference type="InterPro" id="IPR025159">
    <property type="entry name" value="AbiEi_N"/>
</dbReference>
<dbReference type="EMBL" id="JBIQWL010000015">
    <property type="protein sequence ID" value="MFH8253055.1"/>
    <property type="molecule type" value="Genomic_DNA"/>
</dbReference>
<keyword evidence="3" id="KW-1185">Reference proteome</keyword>
<gene>
    <name evidence="2" type="ORF">ACH3VR_21995</name>
</gene>
<evidence type="ECO:0000259" key="1">
    <source>
        <dbReference type="Pfam" id="PF13338"/>
    </source>
</evidence>
<sequence length="195" mass="21629">MASNALARDMLWEAASGQHGYITASQVEGLGVTRRALNQLAVRGTLEHASYGVYRFVKYPFDQADPYMRAVLWTGAPEAALSHETALDLFEVSDINPGHIHLTVGAQRRIRRSGGVQYVVHRQDLHAEQITWWREVPIVTLAAAIHQCVRFGTPTYLLSQAISNGHRDGRLTTSERDELVALTDARSAAAAERRI</sequence>
<protein>
    <submittedName>
        <fullName evidence="2">Type IV toxin-antitoxin system AbiEi family antitoxin domain-containing protein</fullName>
    </submittedName>
</protein>
<accession>A0ABW7QDU5</accession>
<evidence type="ECO:0000313" key="2">
    <source>
        <dbReference type="EMBL" id="MFH8253055.1"/>
    </source>
</evidence>
<name>A0ABW7QDU5_9MICO</name>
<feature type="domain" description="AbiEi antitoxin N-terminal" evidence="1">
    <location>
        <begin position="14"/>
        <end position="57"/>
    </location>
</feature>
<proteinExistence type="predicted"/>
<dbReference type="Proteomes" id="UP001610861">
    <property type="component" value="Unassembled WGS sequence"/>
</dbReference>
<comment type="caution">
    <text evidence="2">The sequence shown here is derived from an EMBL/GenBank/DDBJ whole genome shotgun (WGS) entry which is preliminary data.</text>
</comment>